<evidence type="ECO:0000313" key="1">
    <source>
        <dbReference type="EMBL" id="OTA17573.1"/>
    </source>
</evidence>
<gene>
    <name evidence="1" type="ORF">Xvie_00961</name>
</gene>
<dbReference type="Proteomes" id="UP000194350">
    <property type="component" value="Unassembled WGS sequence"/>
</dbReference>
<name>A0A1Y2SFN7_9GAMM</name>
<dbReference type="OrthoDB" id="9808633at2"/>
<accession>A0A1Y2SFN7</accession>
<dbReference type="GO" id="GO:0016746">
    <property type="term" value="F:acyltransferase activity"/>
    <property type="evidence" value="ECO:0007669"/>
    <property type="project" value="UniProtKB-KW"/>
</dbReference>
<evidence type="ECO:0000313" key="2">
    <source>
        <dbReference type="Proteomes" id="UP000194350"/>
    </source>
</evidence>
<keyword evidence="2" id="KW-1185">Reference proteome</keyword>
<keyword evidence="1" id="KW-0808">Transferase</keyword>
<sequence>MRLFRIYPLAPTLQLLAKKDVGRRMDFDIEIMVRLFCQVTESQFVPTQVTVLRNKIRILF</sequence>
<protein>
    <submittedName>
        <fullName evidence="1">Acyltransferase</fullName>
    </submittedName>
</protein>
<dbReference type="AlphaFoldDB" id="A0A1Y2SFN7"/>
<dbReference type="RefSeq" id="WP_086108213.1">
    <property type="nucleotide sequence ID" value="NZ_CAWNGD010000073.1"/>
</dbReference>
<proteinExistence type="predicted"/>
<organism evidence="1 2">
    <name type="scientific">Xenorhabdus vietnamensis</name>
    <dbReference type="NCBI Taxonomy" id="351656"/>
    <lineage>
        <taxon>Bacteria</taxon>
        <taxon>Pseudomonadati</taxon>
        <taxon>Pseudomonadota</taxon>
        <taxon>Gammaproteobacteria</taxon>
        <taxon>Enterobacterales</taxon>
        <taxon>Morganellaceae</taxon>
        <taxon>Xenorhabdus</taxon>
    </lineage>
</organism>
<dbReference type="STRING" id="351656.Xvie_00961"/>
<reference evidence="1 2" key="1">
    <citation type="submission" date="2016-10" db="EMBL/GenBank/DDBJ databases">
        <title>Systematic genetic and metabolomic analysis of Xenorhabdus and Photorhabdus spp., highlights the requirements for a dual symbiotic and pathogenic life style.</title>
        <authorList>
            <person name="Tobias N.J."/>
            <person name="Wolff H."/>
            <person name="Djahanschiri B."/>
            <person name="Pidot S.J."/>
            <person name="Stinear T.P."/>
            <person name="Ebersberger I."/>
            <person name="Bode H.B."/>
        </authorList>
    </citation>
    <scope>NUCLEOTIDE SEQUENCE [LARGE SCALE GENOMIC DNA]</scope>
    <source>
        <strain evidence="1 2">DSM 22392</strain>
    </source>
</reference>
<comment type="caution">
    <text evidence="1">The sequence shown here is derived from an EMBL/GenBank/DDBJ whole genome shotgun (WGS) entry which is preliminary data.</text>
</comment>
<dbReference type="EMBL" id="MUBJ01000003">
    <property type="protein sequence ID" value="OTA17573.1"/>
    <property type="molecule type" value="Genomic_DNA"/>
</dbReference>
<keyword evidence="1" id="KW-0012">Acyltransferase</keyword>